<accession>A0A1I2KM93</accession>
<dbReference type="NCBIfam" id="TIGR02094">
    <property type="entry name" value="more_P_ylases"/>
    <property type="match status" value="1"/>
</dbReference>
<dbReference type="GO" id="GO:0008184">
    <property type="term" value="F:glycogen phosphorylase activity"/>
    <property type="evidence" value="ECO:0007669"/>
    <property type="project" value="InterPro"/>
</dbReference>
<feature type="domain" description="DUF3417" evidence="5">
    <location>
        <begin position="30"/>
        <end position="131"/>
    </location>
</feature>
<keyword evidence="7" id="KW-1185">Reference proteome</keyword>
<feature type="modified residue" description="N6-(pyridoxal phosphate)lysine" evidence="4">
    <location>
        <position position="616"/>
    </location>
</feature>
<keyword evidence="4" id="KW-0663">Pyridoxal phosphate</keyword>
<dbReference type="GO" id="GO:0030170">
    <property type="term" value="F:pyridoxal phosphate binding"/>
    <property type="evidence" value="ECO:0007669"/>
    <property type="project" value="InterPro"/>
</dbReference>
<dbReference type="SUPFAM" id="SSF53756">
    <property type="entry name" value="UDP-Glycosyltransferase/glycogen phosphorylase"/>
    <property type="match status" value="1"/>
</dbReference>
<dbReference type="InterPro" id="IPR052182">
    <property type="entry name" value="Glycogen/Maltodextrin_Phosph"/>
</dbReference>
<dbReference type="InterPro" id="IPR024517">
    <property type="entry name" value="Glycogen_phosphorylase_DUF3417"/>
</dbReference>
<evidence type="ECO:0000256" key="4">
    <source>
        <dbReference type="PIRSR" id="PIRSR000460-1"/>
    </source>
</evidence>
<evidence type="ECO:0000256" key="3">
    <source>
        <dbReference type="ARBA" id="ARBA00022533"/>
    </source>
</evidence>
<dbReference type="InterPro" id="IPR011834">
    <property type="entry name" value="Agluc_phsphrylas"/>
</dbReference>
<evidence type="ECO:0000313" key="7">
    <source>
        <dbReference type="Proteomes" id="UP000198964"/>
    </source>
</evidence>
<sequence>MEMKTEGVRFIKRPVVDMPNWKKLFVESNIPEKLAPLKELSKNLWWSWNTEARDLFAKIDEEIWDECAHNPIVLLEQVSYQRFQELESDEVFMSEMHAVDKQLQDYLTARKNTLGPKIAYFSMEYGLHDSLKIFSGGLGILAGDYLKEASDSKANLVAVGLLYRYGYFKQTISLQGDQMANYEAQQFSKIPVQPAMDADGNWIQVEVEYPGRPLYARLWEAKVGAVSLYLLDADFEANNENDRFVTHHLYGGDNENRLKQEMLLGLGGIRALKKLGHVNADIFHCNEGHAAMIGLERIANLVAEEQLTYAEAKEVVRASTLFTTHTPVPAGHDSFHQDLFKMYMNKYPAKVSLSWDEFVMLGKAAPYEDHFNMSFLAANLSQGINGVSMLHGDVSKHILKPLYEGYLSEELNIGYVTNGVHYSTWTAKEWKEIHLKYFGKDFINNQLDVDLWDKIYKVPDQEIWNLKQNLRAKLIDYVKQRFTDTWVKRNENPKLIGEVKNALNPNALTIGFARRFATYKRAHLLFRNLDRLSKIVNDPERPVQFIFAGKAHPADKAGQDLIRYIVEISKRPEFVGKILFVQNYDMNLAKQLLQGVDIWLNTPTRPLEASGTSGEKGVMNGTLHFSVLDGWWVEGYREGAGWALPLERSYDVQDFQDELDAETIYNLFENEIVPTFYDRNEHDIPEEWVGFIKNTQAQVAPEFTTCRMIRDYQDRFYKPQAERSQRLHADNFKLAKEITSWKGNLAAIWDDIELKELEIADGITNAIRIGEEYPAKVVLDLKGLAPADVGVEIVITENEGNDEPTLVECKEFDLEGTDGKLATYKLNLHLMHPGAYSYAIRMFPKNEQLPHRQDCKYLRWL</sequence>
<comment type="catalytic activity">
    <reaction evidence="1">
        <text>[(1-&gt;4)-alpha-D-glucosyl](n) + phosphate = [(1-&gt;4)-alpha-D-glucosyl](n-1) + alpha-D-glucose 1-phosphate</text>
        <dbReference type="Rhea" id="RHEA:41732"/>
        <dbReference type="Rhea" id="RHEA-COMP:9584"/>
        <dbReference type="Rhea" id="RHEA-COMP:9586"/>
        <dbReference type="ChEBI" id="CHEBI:15444"/>
        <dbReference type="ChEBI" id="CHEBI:43474"/>
        <dbReference type="ChEBI" id="CHEBI:58601"/>
        <dbReference type="EC" id="2.4.1.1"/>
    </reaction>
</comment>
<dbReference type="Pfam" id="PF11897">
    <property type="entry name" value="DUF3417"/>
    <property type="match status" value="1"/>
</dbReference>
<reference evidence="6 7" key="1">
    <citation type="submission" date="2016-10" db="EMBL/GenBank/DDBJ databases">
        <authorList>
            <person name="de Groot N.N."/>
        </authorList>
    </citation>
    <scope>NUCLEOTIDE SEQUENCE [LARGE SCALE GENOMIC DNA]</scope>
    <source>
        <strain evidence="6 7">CGMCC 1.9156</strain>
    </source>
</reference>
<organism evidence="6 7">
    <name type="scientific">Sunxiuqinia elliptica</name>
    <dbReference type="NCBI Taxonomy" id="655355"/>
    <lineage>
        <taxon>Bacteria</taxon>
        <taxon>Pseudomonadati</taxon>
        <taxon>Bacteroidota</taxon>
        <taxon>Bacteroidia</taxon>
        <taxon>Marinilabiliales</taxon>
        <taxon>Prolixibacteraceae</taxon>
        <taxon>Sunxiuqinia</taxon>
    </lineage>
</organism>
<dbReference type="PANTHER" id="PTHR42655:SF1">
    <property type="entry name" value="GLYCOGEN PHOSPHORYLASE"/>
    <property type="match status" value="1"/>
</dbReference>
<gene>
    <name evidence="6" type="ORF">SAMN05216283_11237</name>
</gene>
<evidence type="ECO:0000256" key="1">
    <source>
        <dbReference type="ARBA" id="ARBA00001275"/>
    </source>
</evidence>
<dbReference type="Pfam" id="PF00343">
    <property type="entry name" value="Phosphorylase"/>
    <property type="match status" value="1"/>
</dbReference>
<proteinExistence type="inferred from homology"/>
<dbReference type="EMBL" id="FONW01000012">
    <property type="protein sequence ID" value="SFF66231.1"/>
    <property type="molecule type" value="Genomic_DNA"/>
</dbReference>
<evidence type="ECO:0000259" key="5">
    <source>
        <dbReference type="Pfam" id="PF11897"/>
    </source>
</evidence>
<name>A0A1I2KM93_9BACT</name>
<evidence type="ECO:0000256" key="2">
    <source>
        <dbReference type="ARBA" id="ARBA00006047"/>
    </source>
</evidence>
<dbReference type="Gene3D" id="3.40.50.2000">
    <property type="entry name" value="Glycogen Phosphorylase B"/>
    <property type="match status" value="3"/>
</dbReference>
<dbReference type="STRING" id="655355.SAMN05216283_11237"/>
<dbReference type="InterPro" id="IPR000811">
    <property type="entry name" value="Glyco_trans_35"/>
</dbReference>
<dbReference type="Proteomes" id="UP000198964">
    <property type="component" value="Unassembled WGS sequence"/>
</dbReference>
<dbReference type="PANTHER" id="PTHR42655">
    <property type="entry name" value="GLYCOGEN PHOSPHORYLASE"/>
    <property type="match status" value="1"/>
</dbReference>
<keyword evidence="3" id="KW-0021">Allosteric enzyme</keyword>
<evidence type="ECO:0000313" key="6">
    <source>
        <dbReference type="EMBL" id="SFF66231.1"/>
    </source>
</evidence>
<dbReference type="AlphaFoldDB" id="A0A1I2KM93"/>
<protein>
    <submittedName>
        <fullName evidence="6">Starch phosphorylase/phosphorylase / glycogen(Starch) synthase</fullName>
    </submittedName>
</protein>
<dbReference type="PIRSF" id="PIRSF000460">
    <property type="entry name" value="Pprylas_GlgP"/>
    <property type="match status" value="1"/>
</dbReference>
<dbReference type="GO" id="GO:0005975">
    <property type="term" value="P:carbohydrate metabolic process"/>
    <property type="evidence" value="ECO:0007669"/>
    <property type="project" value="InterPro"/>
</dbReference>
<comment type="similarity">
    <text evidence="2">Belongs to the glycogen phosphorylase family.</text>
</comment>